<feature type="domain" description="Xylanolytic transcriptional activator regulatory" evidence="7">
    <location>
        <begin position="170"/>
        <end position="224"/>
    </location>
</feature>
<evidence type="ECO:0000313" key="8">
    <source>
        <dbReference type="EMBL" id="QSZ35309.1"/>
    </source>
</evidence>
<organism evidence="8 9">
    <name type="scientific">Monilinia vaccinii-corymbosi</name>
    <dbReference type="NCBI Taxonomy" id="61207"/>
    <lineage>
        <taxon>Eukaryota</taxon>
        <taxon>Fungi</taxon>
        <taxon>Dikarya</taxon>
        <taxon>Ascomycota</taxon>
        <taxon>Pezizomycotina</taxon>
        <taxon>Leotiomycetes</taxon>
        <taxon>Helotiales</taxon>
        <taxon>Sclerotiniaceae</taxon>
        <taxon>Monilinia</taxon>
    </lineage>
</organism>
<evidence type="ECO:0000259" key="7">
    <source>
        <dbReference type="Pfam" id="PF04082"/>
    </source>
</evidence>
<reference evidence="8" key="1">
    <citation type="submission" date="2020-10" db="EMBL/GenBank/DDBJ databases">
        <title>Genome Sequence of Monilinia vaccinii-corymbosi Sheds Light on Mummy Berry Disease Infection of Blueberry and Mating Type.</title>
        <authorList>
            <person name="Yow A.G."/>
            <person name="Zhang Y."/>
            <person name="Bansal K."/>
            <person name="Eacker S.M."/>
            <person name="Sullivan S."/>
            <person name="Liachko I."/>
            <person name="Cubeta M.A."/>
            <person name="Rollins J.A."/>
            <person name="Ashrafi H."/>
        </authorList>
    </citation>
    <scope>NUCLEOTIDE SEQUENCE</scope>
    <source>
        <strain evidence="8">RL-1</strain>
    </source>
</reference>
<evidence type="ECO:0000256" key="1">
    <source>
        <dbReference type="ARBA" id="ARBA00004123"/>
    </source>
</evidence>
<dbReference type="GO" id="GO:0000981">
    <property type="term" value="F:DNA-binding transcription factor activity, RNA polymerase II-specific"/>
    <property type="evidence" value="ECO:0007669"/>
    <property type="project" value="InterPro"/>
</dbReference>
<gene>
    <name evidence="8" type="ORF">DSL72_008178</name>
</gene>
<dbReference type="GO" id="GO:0000978">
    <property type="term" value="F:RNA polymerase II cis-regulatory region sequence-specific DNA binding"/>
    <property type="evidence" value="ECO:0007669"/>
    <property type="project" value="InterPro"/>
</dbReference>
<dbReference type="AlphaFoldDB" id="A0A8A3PJY7"/>
<dbReference type="Proteomes" id="UP000672032">
    <property type="component" value="Chromosome 5"/>
</dbReference>
<keyword evidence="2" id="KW-0479">Metal-binding</keyword>
<sequence>MSLTLPSTTPEPISDRNSISFLLNVGEDEFIREFPRDATVSLKDRASEPTILFPRCAIQPWTGGEATNQNVANFGYSSNLEMGPRFLRHLEFETFKRETHKQPRPAESSIPWSGMDVMFSARGALEQRAFEMRERLRCAAASQAGANGPSREIMEAIEFITGDIVAACVELYFKHWHHNAPIVHEASFNPCTAALPLVLLITSLGAMFSEQAVKAKLLLDAIETYVYSIDGFGYEDDLPERTDANRTDNSSQEWRQQHLEEFQGAYLTIVLQYWVGNAMAKNRVRQQRFARLLSIYRHLGLQVVQHPPGFVIKDQQSFREYIQKESYIRTATIMMMLDRSFAIFNNIVPRIQWSEIDLPFPSNDEYFKAASYDGLGCHAGYPVSKIKIKDAFLLLFSRMETAEEDLMPLRNGNITAMDMQIIIHMFYVHMWASTFGNPLTQVPTTSISSLVAPFKLALRNWKLVWDEIRSMTDRKVWDALGFERTAETYYNAAQSLLRIFESREGKFPPIPSNCEKGVHLTRLLNFGI</sequence>
<evidence type="ECO:0000256" key="2">
    <source>
        <dbReference type="ARBA" id="ARBA00022723"/>
    </source>
</evidence>
<dbReference type="InterPro" id="IPR007219">
    <property type="entry name" value="XnlR_reg_dom"/>
</dbReference>
<dbReference type="OrthoDB" id="10018191at2759"/>
<evidence type="ECO:0000313" key="9">
    <source>
        <dbReference type="Proteomes" id="UP000672032"/>
    </source>
</evidence>
<dbReference type="Pfam" id="PF04082">
    <property type="entry name" value="Fungal_trans"/>
    <property type="match status" value="1"/>
</dbReference>
<evidence type="ECO:0000256" key="6">
    <source>
        <dbReference type="ARBA" id="ARBA00023242"/>
    </source>
</evidence>
<dbReference type="PANTHER" id="PTHR40626:SF11">
    <property type="entry name" value="ZINC FINGER PROTEIN YPR022C"/>
    <property type="match status" value="1"/>
</dbReference>
<keyword evidence="6" id="KW-0539">Nucleus</keyword>
<dbReference type="GO" id="GO:0008270">
    <property type="term" value="F:zinc ion binding"/>
    <property type="evidence" value="ECO:0007669"/>
    <property type="project" value="UniProtKB-KW"/>
</dbReference>
<keyword evidence="9" id="KW-1185">Reference proteome</keyword>
<evidence type="ECO:0000256" key="5">
    <source>
        <dbReference type="ARBA" id="ARBA00022833"/>
    </source>
</evidence>
<proteinExistence type="predicted"/>
<keyword evidence="5" id="KW-0862">Zinc</keyword>
<dbReference type="GO" id="GO:0000785">
    <property type="term" value="C:chromatin"/>
    <property type="evidence" value="ECO:0007669"/>
    <property type="project" value="TreeGrafter"/>
</dbReference>
<name>A0A8A3PJY7_9HELO</name>
<dbReference type="CDD" id="cd12148">
    <property type="entry name" value="fungal_TF_MHR"/>
    <property type="match status" value="1"/>
</dbReference>
<evidence type="ECO:0000256" key="3">
    <source>
        <dbReference type="ARBA" id="ARBA00022737"/>
    </source>
</evidence>
<keyword evidence="3" id="KW-0677">Repeat</keyword>
<accession>A0A8A3PJY7</accession>
<keyword evidence="4" id="KW-0863">Zinc-finger</keyword>
<evidence type="ECO:0000256" key="4">
    <source>
        <dbReference type="ARBA" id="ARBA00022771"/>
    </source>
</evidence>
<dbReference type="GO" id="GO:0005634">
    <property type="term" value="C:nucleus"/>
    <property type="evidence" value="ECO:0007669"/>
    <property type="project" value="UniProtKB-SubCell"/>
</dbReference>
<dbReference type="PANTHER" id="PTHR40626">
    <property type="entry name" value="MIP31509P"/>
    <property type="match status" value="1"/>
</dbReference>
<dbReference type="EMBL" id="CP063409">
    <property type="protein sequence ID" value="QSZ35309.1"/>
    <property type="molecule type" value="Genomic_DNA"/>
</dbReference>
<dbReference type="InterPro" id="IPR051059">
    <property type="entry name" value="VerF-like"/>
</dbReference>
<dbReference type="GO" id="GO:0006351">
    <property type="term" value="P:DNA-templated transcription"/>
    <property type="evidence" value="ECO:0007669"/>
    <property type="project" value="InterPro"/>
</dbReference>
<comment type="subcellular location">
    <subcellularLocation>
        <location evidence="1">Nucleus</location>
    </subcellularLocation>
</comment>
<protein>
    <recommendedName>
        <fullName evidence="7">Xylanolytic transcriptional activator regulatory domain-containing protein</fullName>
    </recommendedName>
</protein>